<dbReference type="EMBL" id="ASGP02000003">
    <property type="protein sequence ID" value="KAH9517084.1"/>
    <property type="molecule type" value="Genomic_DNA"/>
</dbReference>
<evidence type="ECO:0000313" key="2">
    <source>
        <dbReference type="Proteomes" id="UP000790347"/>
    </source>
</evidence>
<evidence type="ECO:0000313" key="1">
    <source>
        <dbReference type="EMBL" id="KAH9517084.1"/>
    </source>
</evidence>
<dbReference type="Proteomes" id="UP000790347">
    <property type="component" value="Unassembled WGS sequence"/>
</dbReference>
<name>A0A922I052_DERFA</name>
<keyword evidence="2" id="KW-1185">Reference proteome</keyword>
<organism evidence="1 2">
    <name type="scientific">Dermatophagoides farinae</name>
    <name type="common">American house dust mite</name>
    <dbReference type="NCBI Taxonomy" id="6954"/>
    <lineage>
        <taxon>Eukaryota</taxon>
        <taxon>Metazoa</taxon>
        <taxon>Ecdysozoa</taxon>
        <taxon>Arthropoda</taxon>
        <taxon>Chelicerata</taxon>
        <taxon>Arachnida</taxon>
        <taxon>Acari</taxon>
        <taxon>Acariformes</taxon>
        <taxon>Sarcoptiformes</taxon>
        <taxon>Astigmata</taxon>
        <taxon>Psoroptidia</taxon>
        <taxon>Analgoidea</taxon>
        <taxon>Pyroglyphidae</taxon>
        <taxon>Dermatophagoidinae</taxon>
        <taxon>Dermatophagoides</taxon>
    </lineage>
</organism>
<gene>
    <name evidence="1" type="ORF">DERF_007783</name>
</gene>
<accession>A0A922I052</accession>
<reference evidence="1" key="2">
    <citation type="journal article" date="2022" name="Res Sq">
        <title>Comparative Genomics Reveals Insights into the Divergent Evolution of Astigmatic Mites and Household Pest Adaptations.</title>
        <authorList>
            <person name="Xiong Q."/>
            <person name="Wan A.T.-Y."/>
            <person name="Liu X.-Y."/>
            <person name="Fung C.S.-H."/>
            <person name="Xiao X."/>
            <person name="Malainual N."/>
            <person name="Hou J."/>
            <person name="Wang L."/>
            <person name="Wang M."/>
            <person name="Yang K."/>
            <person name="Cui Y."/>
            <person name="Leung E."/>
            <person name="Nong W."/>
            <person name="Shin S.-K."/>
            <person name="Au S."/>
            <person name="Jeong K.Y."/>
            <person name="Chew F.T."/>
            <person name="Hui J."/>
            <person name="Leung T.F."/>
            <person name="Tungtrongchitr A."/>
            <person name="Zhong N."/>
            <person name="Liu Z."/>
            <person name="Tsui S."/>
        </authorList>
    </citation>
    <scope>NUCLEOTIDE SEQUENCE</scope>
    <source>
        <strain evidence="1">Derf</strain>
        <tissue evidence="1">Whole organism</tissue>
    </source>
</reference>
<comment type="caution">
    <text evidence="1">The sequence shown here is derived from an EMBL/GenBank/DDBJ whole genome shotgun (WGS) entry which is preliminary data.</text>
</comment>
<proteinExistence type="predicted"/>
<dbReference type="AlphaFoldDB" id="A0A922I052"/>
<protein>
    <submittedName>
        <fullName evidence="1">Uncharacterized protein</fullName>
    </submittedName>
</protein>
<reference evidence="1" key="1">
    <citation type="submission" date="2013-05" db="EMBL/GenBank/DDBJ databases">
        <authorList>
            <person name="Yim A.K.Y."/>
            <person name="Chan T.F."/>
            <person name="Ji K.M."/>
            <person name="Liu X.Y."/>
            <person name="Zhou J.W."/>
            <person name="Li R.Q."/>
            <person name="Yang K.Y."/>
            <person name="Li J."/>
            <person name="Li M."/>
            <person name="Law P.T.W."/>
            <person name="Wu Y.L."/>
            <person name="Cai Z.L."/>
            <person name="Qin H."/>
            <person name="Bao Y."/>
            <person name="Leung R.K.K."/>
            <person name="Ng P.K.S."/>
            <person name="Zou J."/>
            <person name="Zhong X.J."/>
            <person name="Ran P.X."/>
            <person name="Zhong N.S."/>
            <person name="Liu Z.G."/>
            <person name="Tsui S.K.W."/>
        </authorList>
    </citation>
    <scope>NUCLEOTIDE SEQUENCE</scope>
    <source>
        <strain evidence="1">Derf</strain>
        <tissue evidence="1">Whole organism</tissue>
    </source>
</reference>
<sequence>MEQTIPPSIESDNNYRKIEIDFSSFLFRANYIDNNKVKVPANRRQLKKNSTTILPSIWQCENEEEYLVGYIVSGSITTEFIAHVELIFFSPTTNIE</sequence>